<name>A0A9P6E6T1_9AGAR</name>
<feature type="region of interest" description="Disordered" evidence="2">
    <location>
        <begin position="42"/>
        <end position="138"/>
    </location>
</feature>
<feature type="compositionally biased region" description="Pro residues" evidence="2">
    <location>
        <begin position="168"/>
        <end position="177"/>
    </location>
</feature>
<keyword evidence="4" id="KW-1185">Reference proteome</keyword>
<gene>
    <name evidence="3" type="ORF">CPB83DRAFT_658631</name>
</gene>
<dbReference type="Proteomes" id="UP000807306">
    <property type="component" value="Unassembled WGS sequence"/>
</dbReference>
<feature type="compositionally biased region" description="Polar residues" evidence="2">
    <location>
        <begin position="388"/>
        <end position="398"/>
    </location>
</feature>
<dbReference type="PANTHER" id="PTHR48125:SF10">
    <property type="entry name" value="OS12G0136300 PROTEIN"/>
    <property type="match status" value="1"/>
</dbReference>
<reference evidence="3" key="1">
    <citation type="submission" date="2020-11" db="EMBL/GenBank/DDBJ databases">
        <authorList>
            <consortium name="DOE Joint Genome Institute"/>
            <person name="Ahrendt S."/>
            <person name="Riley R."/>
            <person name="Andreopoulos W."/>
            <person name="Labutti K."/>
            <person name="Pangilinan J."/>
            <person name="Ruiz-Duenas F.J."/>
            <person name="Barrasa J.M."/>
            <person name="Sanchez-Garcia M."/>
            <person name="Camarero S."/>
            <person name="Miyauchi S."/>
            <person name="Serrano A."/>
            <person name="Linde D."/>
            <person name="Babiker R."/>
            <person name="Drula E."/>
            <person name="Ayuso-Fernandez I."/>
            <person name="Pacheco R."/>
            <person name="Padilla G."/>
            <person name="Ferreira P."/>
            <person name="Barriuso J."/>
            <person name="Kellner H."/>
            <person name="Castanera R."/>
            <person name="Alfaro M."/>
            <person name="Ramirez L."/>
            <person name="Pisabarro A.G."/>
            <person name="Kuo A."/>
            <person name="Tritt A."/>
            <person name="Lipzen A."/>
            <person name="He G."/>
            <person name="Yan M."/>
            <person name="Ng V."/>
            <person name="Cullen D."/>
            <person name="Martin F."/>
            <person name="Rosso M.-N."/>
            <person name="Henrissat B."/>
            <person name="Hibbett D."/>
            <person name="Martinez A.T."/>
            <person name="Grigoriev I.V."/>
        </authorList>
    </citation>
    <scope>NUCLEOTIDE SEQUENCE</scope>
    <source>
        <strain evidence="3">CBS 506.95</strain>
    </source>
</reference>
<dbReference type="OrthoDB" id="3062753at2759"/>
<feature type="coiled-coil region" evidence="1">
    <location>
        <begin position="480"/>
        <end position="579"/>
    </location>
</feature>
<feature type="region of interest" description="Disordered" evidence="2">
    <location>
        <begin position="634"/>
        <end position="682"/>
    </location>
</feature>
<accession>A0A9P6E6T1</accession>
<evidence type="ECO:0000313" key="3">
    <source>
        <dbReference type="EMBL" id="KAF9523691.1"/>
    </source>
</evidence>
<feature type="compositionally biased region" description="Low complexity" evidence="2">
    <location>
        <begin position="97"/>
        <end position="109"/>
    </location>
</feature>
<proteinExistence type="predicted"/>
<feature type="compositionally biased region" description="Basic residues" evidence="2">
    <location>
        <begin position="669"/>
        <end position="682"/>
    </location>
</feature>
<evidence type="ECO:0000256" key="2">
    <source>
        <dbReference type="SAM" id="MobiDB-lite"/>
    </source>
</evidence>
<organism evidence="3 4">
    <name type="scientific">Crepidotus variabilis</name>
    <dbReference type="NCBI Taxonomy" id="179855"/>
    <lineage>
        <taxon>Eukaryota</taxon>
        <taxon>Fungi</taxon>
        <taxon>Dikarya</taxon>
        <taxon>Basidiomycota</taxon>
        <taxon>Agaricomycotina</taxon>
        <taxon>Agaricomycetes</taxon>
        <taxon>Agaricomycetidae</taxon>
        <taxon>Agaricales</taxon>
        <taxon>Agaricineae</taxon>
        <taxon>Crepidotaceae</taxon>
        <taxon>Crepidotus</taxon>
    </lineage>
</organism>
<dbReference type="PANTHER" id="PTHR48125">
    <property type="entry name" value="LP07818P1"/>
    <property type="match status" value="1"/>
</dbReference>
<feature type="region of interest" description="Disordered" evidence="2">
    <location>
        <begin position="357"/>
        <end position="404"/>
    </location>
</feature>
<dbReference type="EMBL" id="MU157912">
    <property type="protein sequence ID" value="KAF9523691.1"/>
    <property type="molecule type" value="Genomic_DNA"/>
</dbReference>
<feature type="compositionally biased region" description="Low complexity" evidence="2">
    <location>
        <begin position="76"/>
        <end position="90"/>
    </location>
</feature>
<protein>
    <submittedName>
        <fullName evidence="3">Uncharacterized protein</fullName>
    </submittedName>
</protein>
<sequence length="682" mass="74901">MPLSREVENIVDAALQVSTPISDRIQVFPSLKQALAASSSTTQQRISNASDLPQGLDSSTSQSQKAPTATTSANQSIPSSSITPITSSSTNAPPTFSELLSPSPEPVSLCASPVTTMSRSASIDDEGNRGMETSNYNRDLAREYEEILRASQREPLPEPTAAQHPNPNTIPPPPHPSPKSAQPATAKTSTSSTNSSISNISSSTKATSTTSGNEALDALLSDPRPIKRLHAIFLLRDLSWYFGSNSPDSGERSLANRVRHSQTWSVPAVCLPTDGNLDSEEAKDVVEKVCLFLQARLSQKLDGAGNLEDRLDRELKDLNVVPMFSKQEVGIQAEPQERLVLEKEVDASQPVRLLVDTESMTSASNNTPAASVQTDNPEEDEKMDLDQSRSGSQSQTPPLASDATMVDLSVCTPSRMEKTMTLVDLSSSSNIPKTELRSAVSDGGPSPTMVMNSVMRNVVEILESQRGGSSKIVPYDSPLVRVLLDEVKSMKEELRSNQQRNQEEIEALTELYRSEIDSLKSDLKSREDRYRREVEVTRQRHHQELDDVRETIREIERDREKVEEEARFSASELLEMRRRVSLLEGRHRIRSPSVSGSYSQGWADALPGMDISVARRPSYHPLGHLLSQEEVLLSQQPPGPSVPTTPIAQELDRPGGRDDDDPPPLPIKSQRKFHAIHRLSTS</sequence>
<comment type="caution">
    <text evidence="3">The sequence shown here is derived from an EMBL/GenBank/DDBJ whole genome shotgun (WGS) entry which is preliminary data.</text>
</comment>
<feature type="compositionally biased region" description="Polar residues" evidence="2">
    <location>
        <begin position="42"/>
        <end position="75"/>
    </location>
</feature>
<keyword evidence="1" id="KW-0175">Coiled coil</keyword>
<feature type="compositionally biased region" description="Low complexity" evidence="2">
    <location>
        <begin position="178"/>
        <end position="210"/>
    </location>
</feature>
<evidence type="ECO:0000313" key="4">
    <source>
        <dbReference type="Proteomes" id="UP000807306"/>
    </source>
</evidence>
<feature type="compositionally biased region" description="Polar residues" evidence="2">
    <location>
        <begin position="358"/>
        <end position="375"/>
    </location>
</feature>
<evidence type="ECO:0000256" key="1">
    <source>
        <dbReference type="SAM" id="Coils"/>
    </source>
</evidence>
<dbReference type="AlphaFoldDB" id="A0A9P6E6T1"/>
<feature type="region of interest" description="Disordered" evidence="2">
    <location>
        <begin position="153"/>
        <end position="210"/>
    </location>
</feature>